<feature type="compositionally biased region" description="Basic residues" evidence="2">
    <location>
        <begin position="340"/>
        <end position="350"/>
    </location>
</feature>
<dbReference type="PANTHER" id="PTHR31353">
    <property type="entry name" value="FAM98"/>
    <property type="match status" value="1"/>
</dbReference>
<protein>
    <submittedName>
        <fullName evidence="3">Ryanodine receptor 1</fullName>
    </submittedName>
</protein>
<dbReference type="OrthoDB" id="258495at2759"/>
<evidence type="ECO:0000256" key="2">
    <source>
        <dbReference type="SAM" id="MobiDB-lite"/>
    </source>
</evidence>
<dbReference type="PANTHER" id="PTHR31353:SF10">
    <property type="entry name" value="PROTEIN FAM98C"/>
    <property type="match status" value="1"/>
</dbReference>
<dbReference type="Proteomes" id="UP000694542">
    <property type="component" value="Chromosome 1"/>
</dbReference>
<dbReference type="Pfam" id="PF10239">
    <property type="entry name" value="DUF2465"/>
    <property type="match status" value="1"/>
</dbReference>
<organism evidence="3 4">
    <name type="scientific">Canis lupus familiaris</name>
    <name type="common">Dog</name>
    <name type="synonym">Canis familiaris</name>
    <dbReference type="NCBI Taxonomy" id="9615"/>
    <lineage>
        <taxon>Eukaryota</taxon>
        <taxon>Metazoa</taxon>
        <taxon>Chordata</taxon>
        <taxon>Craniata</taxon>
        <taxon>Vertebrata</taxon>
        <taxon>Euteleostomi</taxon>
        <taxon>Mammalia</taxon>
        <taxon>Eutheria</taxon>
        <taxon>Laurasiatheria</taxon>
        <taxon>Carnivora</taxon>
        <taxon>Caniformia</taxon>
        <taxon>Canidae</taxon>
        <taxon>Canis</taxon>
    </lineage>
</organism>
<evidence type="ECO:0000313" key="3">
    <source>
        <dbReference type="Ensembl" id="ENSCAFP00040022469.1"/>
    </source>
</evidence>
<proteinExistence type="inferred from homology"/>
<gene>
    <name evidence="3" type="primary">RYR1</name>
</gene>
<comment type="similarity">
    <text evidence="1">Belongs to the FAM98 family.</text>
</comment>
<reference evidence="3" key="2">
    <citation type="submission" date="2025-08" db="UniProtKB">
        <authorList>
            <consortium name="Ensembl"/>
        </authorList>
    </citation>
    <scope>IDENTIFICATION</scope>
</reference>
<name>A0A8C0SJR5_CANLF</name>
<evidence type="ECO:0000313" key="4">
    <source>
        <dbReference type="Proteomes" id="UP000694542"/>
    </source>
</evidence>
<sequence length="424" mass="45988">MEGAEAEAREGAAVARDLQALGYEGFSGATSRGTSCPDFRALCARLAAELATLGALERERGESAEALRAGDGPGAEEGFLRQLAGLLRELRCPDRALCGGDGVAALREPGASLRLLRFLCSELQAARLLRLYPRLDPSPAQPCGEESEEGAGMVQELVLTLQALGLPRPTPGTAASRLLWELHDKISELLPSLPPGFLQPLLSSPLDAPRWEALESLCQRLGDQYCSRRCLLLKRLDLTTSSFHWSDRAEAQGEAMKAVLIPIREALTPESNVSIAHILAAREDLSRLIPATSKAVRRGTCCAINKVLMGNVPDRGGRPNELEAPMPTWQSRREDGGGRKAGRQSWGRKKKKKWCGWDKAVPSGVLLAVESRLETDSEEVRENRPKAGAVLGIQFGGLGRRRARLWEGDLEGGRHRVTWGECGV</sequence>
<dbReference type="InterPro" id="IPR018797">
    <property type="entry name" value="FAM98"/>
</dbReference>
<dbReference type="Ensembl" id="ENSCAFT00040025837.1">
    <property type="protein sequence ID" value="ENSCAFP00040022469.1"/>
    <property type="gene ID" value="ENSCAFG00040012217.1"/>
</dbReference>
<feature type="region of interest" description="Disordered" evidence="2">
    <location>
        <begin position="315"/>
        <end position="350"/>
    </location>
</feature>
<accession>A0A8C0SJR5</accession>
<dbReference type="AlphaFoldDB" id="A0A8C0SJR5"/>
<evidence type="ECO:0000256" key="1">
    <source>
        <dbReference type="ARBA" id="ARBA00007218"/>
    </source>
</evidence>
<reference evidence="3" key="1">
    <citation type="submission" date="2018-10" db="EMBL/GenBank/DDBJ databases">
        <title>De novo assembly of a Great Dane genome.</title>
        <authorList>
            <person name="Kidd J.M."/>
            <person name="Pendleton A.L."/>
            <person name="Shen F."/>
            <person name="Emery S."/>
        </authorList>
    </citation>
    <scope>NUCLEOTIDE SEQUENCE [LARGE SCALE GENOMIC DNA]</scope>
    <source>
        <strain evidence="3">Great Dane</strain>
    </source>
</reference>